<evidence type="ECO:0000313" key="1">
    <source>
        <dbReference type="EMBL" id="MUN28859.1"/>
    </source>
</evidence>
<sequence length="84" mass="9455">MSYVRSLLGDYEPRGKLVQGVGKFIAFGLDDPFHVTTVTGLAVYGVGKMMERRTNYGLRMAKMDVHATVHELNKLVNDIRSLRL</sequence>
<accession>A0A6A9QL31</accession>
<comment type="caution">
    <text evidence="1">The sequence shown here is derived from an EMBL/GenBank/DDBJ whole genome shotgun (WGS) entry which is preliminary data.</text>
</comment>
<reference evidence="1 2" key="1">
    <citation type="submission" date="2019-10" db="EMBL/GenBank/DDBJ databases">
        <title>Sequencing and Assembly of Multiple Reported Metal-Biooxidizing Members of the Extremely Thermoacidophilic Archaeal Family Sulfolobaceae.</title>
        <authorList>
            <person name="Counts J.A."/>
            <person name="Kelly R.M."/>
        </authorList>
    </citation>
    <scope>NUCLEOTIDE SEQUENCE [LARGE SCALE GENOMIC DNA]</scope>
    <source>
        <strain evidence="1 2">DSM 6482</strain>
    </source>
</reference>
<organism evidence="1 2">
    <name type="scientific">Sulfuracidifex metallicus DSM 6482 = JCM 9184</name>
    <dbReference type="NCBI Taxonomy" id="523847"/>
    <lineage>
        <taxon>Archaea</taxon>
        <taxon>Thermoproteota</taxon>
        <taxon>Thermoprotei</taxon>
        <taxon>Sulfolobales</taxon>
        <taxon>Sulfolobaceae</taxon>
        <taxon>Sulfuracidifex</taxon>
    </lineage>
</organism>
<dbReference type="RefSeq" id="WP_054837617.1">
    <property type="nucleotide sequence ID" value="NZ_BBBY01000001.1"/>
</dbReference>
<proteinExistence type="predicted"/>
<protein>
    <submittedName>
        <fullName evidence="1">Uncharacterized protein</fullName>
    </submittedName>
</protein>
<dbReference type="Proteomes" id="UP000470772">
    <property type="component" value="Unassembled WGS sequence"/>
</dbReference>
<dbReference type="OrthoDB" id="39794at2157"/>
<gene>
    <name evidence="1" type="ORF">GC250_05265</name>
</gene>
<dbReference type="AlphaFoldDB" id="A0A6A9QL31"/>
<dbReference type="EMBL" id="WGGD01000005">
    <property type="protein sequence ID" value="MUN28859.1"/>
    <property type="molecule type" value="Genomic_DNA"/>
</dbReference>
<evidence type="ECO:0000313" key="2">
    <source>
        <dbReference type="Proteomes" id="UP000470772"/>
    </source>
</evidence>
<name>A0A6A9QL31_SULME</name>
<keyword evidence="2" id="KW-1185">Reference proteome</keyword>